<sequence length="316" mass="34821">MRGRIITSDHRIFELPVLLRWNITYTGGVPCDSYEVTCVYDRTMAELLHLAAGFLALDENGGVLLRGIVDEYEVKLTAAGLAVTICGRGYAARLLDNESRPVTYQGATLAEIVRCHAAPYGISSAEIAPVSADSVYTVAAGTSQWKALEGFCRTYGGFSPRFRRDGLLVAAPERDDGRRIVIDGTSPILSCTLREDHYGVLTEVLVIDKTRNVSYSVQNRDMLDRGGQCRRVVYTPGQSTWAAMRYTGEYQIRRSREEELTIELGLAGCFPAFPGDTVRLELEAMGLSGEYRVAEAENTASPETGEVCTLILRERI</sequence>
<dbReference type="KEGG" id="obj:EIO64_13725"/>
<dbReference type="Proteomes" id="UP000298642">
    <property type="component" value="Chromosome"/>
</dbReference>
<organism evidence="1 2">
    <name type="scientific">Dysosmobacter welbionis</name>
    <dbReference type="NCBI Taxonomy" id="2093857"/>
    <lineage>
        <taxon>Bacteria</taxon>
        <taxon>Bacillati</taxon>
        <taxon>Bacillota</taxon>
        <taxon>Clostridia</taxon>
        <taxon>Eubacteriales</taxon>
        <taxon>Oscillospiraceae</taxon>
        <taxon>Dysosmobacter</taxon>
    </lineage>
</organism>
<name>A0A4D7ARE0_9FIRM</name>
<accession>A0A4D7ARE0</accession>
<dbReference type="InterPro" id="IPR023399">
    <property type="entry name" value="Baseplate-like_2-layer_sand"/>
</dbReference>
<keyword evidence="2" id="KW-1185">Reference proteome</keyword>
<dbReference type="Gene3D" id="3.55.50.10">
    <property type="entry name" value="Baseplate protein-like domains"/>
    <property type="match status" value="1"/>
</dbReference>
<reference evidence="2" key="1">
    <citation type="submission" date="2018-12" db="EMBL/GenBank/DDBJ databases">
        <title>Dusodibacter welbiota gen. nov., sp. nov., isolated from human faeces and emended description of the Oscillibacter genus.</title>
        <authorList>
            <person name="Le Roy T."/>
            <person name="Van der Smissen P."/>
            <person name="Delzenne N."/>
            <person name="Muccioli G."/>
            <person name="Collet J.F."/>
            <person name="Cani P.D."/>
        </authorList>
    </citation>
    <scope>NUCLEOTIDE SEQUENCE [LARGE SCALE GENOMIC DNA]</scope>
    <source>
        <strain evidence="2">J115</strain>
    </source>
</reference>
<protein>
    <recommendedName>
        <fullName evidence="3">Mu-like prophage tail protein gpP</fullName>
    </recommendedName>
</protein>
<evidence type="ECO:0000313" key="1">
    <source>
        <dbReference type="EMBL" id="QCI60138.1"/>
    </source>
</evidence>
<evidence type="ECO:0000313" key="2">
    <source>
        <dbReference type="Proteomes" id="UP000298642"/>
    </source>
</evidence>
<gene>
    <name evidence="1" type="ORF">EIO64_13725</name>
</gene>
<dbReference type="AlphaFoldDB" id="A0A4D7ARE0"/>
<proteinExistence type="predicted"/>
<dbReference type="Gene3D" id="2.30.300.10">
    <property type="entry name" value="Baseplate protein-like domain - beta roll fold"/>
    <property type="match status" value="1"/>
</dbReference>
<dbReference type="Gene3D" id="3.30.1920.10">
    <property type="entry name" value="Baseplate protein-like domains - 2 layer sandwich fold"/>
    <property type="match status" value="1"/>
</dbReference>
<dbReference type="SUPFAM" id="SSF69279">
    <property type="entry name" value="Phage tail proteins"/>
    <property type="match status" value="1"/>
</dbReference>
<dbReference type="GeneID" id="89521666"/>
<dbReference type="RefSeq" id="WP_119310630.1">
    <property type="nucleotide sequence ID" value="NZ_CP034413.3"/>
</dbReference>
<evidence type="ECO:0008006" key="3">
    <source>
        <dbReference type="Google" id="ProtNLM"/>
    </source>
</evidence>
<dbReference type="EMBL" id="CP034413">
    <property type="protein sequence ID" value="QCI60138.1"/>
    <property type="molecule type" value="Genomic_DNA"/>
</dbReference>